<dbReference type="PANTHER" id="PTHR43377">
    <property type="entry name" value="BILIVERDIN REDUCTASE A"/>
    <property type="match status" value="1"/>
</dbReference>
<dbReference type="GO" id="GO:0000166">
    <property type="term" value="F:nucleotide binding"/>
    <property type="evidence" value="ECO:0007669"/>
    <property type="project" value="InterPro"/>
</dbReference>
<gene>
    <name evidence="3" type="ORF">K435DRAFT_708729</name>
</gene>
<dbReference type="SUPFAM" id="SSF55347">
    <property type="entry name" value="Glyceraldehyde-3-phosphate dehydrogenase-like, C-terminal domain"/>
    <property type="match status" value="1"/>
</dbReference>
<dbReference type="AlphaFoldDB" id="A0A4S8MZ19"/>
<feature type="domain" description="Gfo/Idh/MocA-like oxidoreductase N-terminal" evidence="1">
    <location>
        <begin position="38"/>
        <end position="169"/>
    </location>
</feature>
<dbReference type="EMBL" id="ML179035">
    <property type="protein sequence ID" value="THV08708.1"/>
    <property type="molecule type" value="Genomic_DNA"/>
</dbReference>
<evidence type="ECO:0000313" key="4">
    <source>
        <dbReference type="Proteomes" id="UP000297245"/>
    </source>
</evidence>
<protein>
    <submittedName>
        <fullName evidence="3">NAD(P)-binding protein</fullName>
    </submittedName>
</protein>
<keyword evidence="4" id="KW-1185">Reference proteome</keyword>
<evidence type="ECO:0000259" key="2">
    <source>
        <dbReference type="Pfam" id="PF02894"/>
    </source>
</evidence>
<dbReference type="SUPFAM" id="SSF51735">
    <property type="entry name" value="NAD(P)-binding Rossmann-fold domains"/>
    <property type="match status" value="1"/>
</dbReference>
<dbReference type="Pfam" id="PF02894">
    <property type="entry name" value="GFO_IDH_MocA_C"/>
    <property type="match status" value="1"/>
</dbReference>
<reference evidence="3 4" key="1">
    <citation type="journal article" date="2019" name="Nat. Ecol. Evol.">
        <title>Megaphylogeny resolves global patterns of mushroom evolution.</title>
        <authorList>
            <person name="Varga T."/>
            <person name="Krizsan K."/>
            <person name="Foldi C."/>
            <person name="Dima B."/>
            <person name="Sanchez-Garcia M."/>
            <person name="Sanchez-Ramirez S."/>
            <person name="Szollosi G.J."/>
            <person name="Szarkandi J.G."/>
            <person name="Papp V."/>
            <person name="Albert L."/>
            <person name="Andreopoulos W."/>
            <person name="Angelini C."/>
            <person name="Antonin V."/>
            <person name="Barry K.W."/>
            <person name="Bougher N.L."/>
            <person name="Buchanan P."/>
            <person name="Buyck B."/>
            <person name="Bense V."/>
            <person name="Catcheside P."/>
            <person name="Chovatia M."/>
            <person name="Cooper J."/>
            <person name="Damon W."/>
            <person name="Desjardin D."/>
            <person name="Finy P."/>
            <person name="Geml J."/>
            <person name="Haridas S."/>
            <person name="Hughes K."/>
            <person name="Justo A."/>
            <person name="Karasinski D."/>
            <person name="Kautmanova I."/>
            <person name="Kiss B."/>
            <person name="Kocsube S."/>
            <person name="Kotiranta H."/>
            <person name="LaButti K.M."/>
            <person name="Lechner B.E."/>
            <person name="Liimatainen K."/>
            <person name="Lipzen A."/>
            <person name="Lukacs Z."/>
            <person name="Mihaltcheva S."/>
            <person name="Morgado L.N."/>
            <person name="Niskanen T."/>
            <person name="Noordeloos M.E."/>
            <person name="Ohm R.A."/>
            <person name="Ortiz-Santana B."/>
            <person name="Ovrebo C."/>
            <person name="Racz N."/>
            <person name="Riley R."/>
            <person name="Savchenko A."/>
            <person name="Shiryaev A."/>
            <person name="Soop K."/>
            <person name="Spirin V."/>
            <person name="Szebenyi C."/>
            <person name="Tomsovsky M."/>
            <person name="Tulloss R.E."/>
            <person name="Uehling J."/>
            <person name="Grigoriev I.V."/>
            <person name="Vagvolgyi C."/>
            <person name="Papp T."/>
            <person name="Martin F.M."/>
            <person name="Miettinen O."/>
            <person name="Hibbett D.S."/>
            <person name="Nagy L.G."/>
        </authorList>
    </citation>
    <scope>NUCLEOTIDE SEQUENCE [LARGE SCALE GENOMIC DNA]</scope>
    <source>
        <strain evidence="3 4">CBS 962.96</strain>
    </source>
</reference>
<dbReference type="Gene3D" id="3.40.50.720">
    <property type="entry name" value="NAD(P)-binding Rossmann-like Domain"/>
    <property type="match status" value="1"/>
</dbReference>
<accession>A0A4S8MZ19</accession>
<dbReference type="OrthoDB" id="64915at2759"/>
<feature type="domain" description="Gfo/Idh/MocA-like oxidoreductase C-terminal" evidence="2">
    <location>
        <begin position="191"/>
        <end position="454"/>
    </location>
</feature>
<dbReference type="PANTHER" id="PTHR43377:SF12">
    <property type="entry name" value="BINDING ROSSMANN FOLD OXIDOREDUCTASE, PUTATIVE (AFU_ORTHOLOGUE AFUA_3G11840)-RELATED"/>
    <property type="match status" value="1"/>
</dbReference>
<evidence type="ECO:0000313" key="3">
    <source>
        <dbReference type="EMBL" id="THV08708.1"/>
    </source>
</evidence>
<sequence length="478" mass="52773">MSSIVSNTKNLWRRSLKLKESPFRASDSGIKMPGEPVTVVVIGCGQRGKAYARYALLSPEACKIVAIAEPRPQTRSRFAAQHNVDKTLVFSDWKELHAASAETINTVGKRLADAVIICVQDHMHVEVAVAFAEQGYHILCEKPMATSLEGCIRMEEVVKKAGIIFGMGHVMRYSPYSQEITAIVQSGALGRLINIVQVEPVGHYHFAHSYVRGNWGKEKNSSFSLMTKSCHDIDIICHWMGSPAVRASSFGSLQHFRKSSKPGEAGTATRCLDCKIEKECPYSAKRIYLDRVSSGETGWPVSPLVDGIPDIENVTAALKTGPYGMCVYESENDVCDNQVVNLEFENGNTASFTMVAFTSAICDRQLRMHFSHGEIIGNMSTFTVTDFRTNKTTTHVPKNEGGGHGGGDIGLIRTFIEAVRTGNQKLLGTDVEEVLKSHMTVFAAETSRREQKVVNCIEFEHKTREIIQGTLTQVYELC</sequence>
<dbReference type="InterPro" id="IPR000683">
    <property type="entry name" value="Gfo/Idh/MocA-like_OxRdtase_N"/>
</dbReference>
<proteinExistence type="predicted"/>
<dbReference type="Proteomes" id="UP000297245">
    <property type="component" value="Unassembled WGS sequence"/>
</dbReference>
<dbReference type="Gene3D" id="3.30.360.10">
    <property type="entry name" value="Dihydrodipicolinate Reductase, domain 2"/>
    <property type="match status" value="1"/>
</dbReference>
<dbReference type="InterPro" id="IPR036291">
    <property type="entry name" value="NAD(P)-bd_dom_sf"/>
</dbReference>
<dbReference type="InterPro" id="IPR004104">
    <property type="entry name" value="Gfo/Idh/MocA-like_OxRdtase_C"/>
</dbReference>
<name>A0A4S8MZ19_DENBC</name>
<dbReference type="InterPro" id="IPR051450">
    <property type="entry name" value="Gfo/Idh/MocA_Oxidoreductases"/>
</dbReference>
<dbReference type="Pfam" id="PF01408">
    <property type="entry name" value="GFO_IDH_MocA"/>
    <property type="match status" value="1"/>
</dbReference>
<evidence type="ECO:0000259" key="1">
    <source>
        <dbReference type="Pfam" id="PF01408"/>
    </source>
</evidence>
<organism evidence="3 4">
    <name type="scientific">Dendrothele bispora (strain CBS 962.96)</name>
    <dbReference type="NCBI Taxonomy" id="1314807"/>
    <lineage>
        <taxon>Eukaryota</taxon>
        <taxon>Fungi</taxon>
        <taxon>Dikarya</taxon>
        <taxon>Basidiomycota</taxon>
        <taxon>Agaricomycotina</taxon>
        <taxon>Agaricomycetes</taxon>
        <taxon>Agaricomycetidae</taxon>
        <taxon>Agaricales</taxon>
        <taxon>Agaricales incertae sedis</taxon>
        <taxon>Dendrothele</taxon>
    </lineage>
</organism>